<accession>A0AA50QD19</accession>
<dbReference type="Proteomes" id="UP001223802">
    <property type="component" value="Chromosome"/>
</dbReference>
<name>A0AA50QD19_9GAMM</name>
<keyword evidence="2" id="KW-1185">Reference proteome</keyword>
<evidence type="ECO:0000313" key="1">
    <source>
        <dbReference type="EMBL" id="WMC11724.1"/>
    </source>
</evidence>
<dbReference type="RefSeq" id="WP_306762959.1">
    <property type="nucleotide sequence ID" value="NZ_CP118224.1"/>
</dbReference>
<gene>
    <name evidence="1" type="ORF">PU634_04995</name>
</gene>
<evidence type="ECO:0000313" key="2">
    <source>
        <dbReference type="Proteomes" id="UP001223802"/>
    </source>
</evidence>
<proteinExistence type="predicted"/>
<protein>
    <submittedName>
        <fullName evidence="1">Uncharacterized protein</fullName>
    </submittedName>
</protein>
<dbReference type="EMBL" id="CP118224">
    <property type="protein sequence ID" value="WMC11724.1"/>
    <property type="molecule type" value="Genomic_DNA"/>
</dbReference>
<dbReference type="KEGG" id="ope:PU634_04995"/>
<reference evidence="1 2" key="1">
    <citation type="submission" date="2023-02" db="EMBL/GenBank/DDBJ databases">
        <title>Complete genome sequence of a novel bacterium Oceanimonas sp. NTOU-MSR1 isolated from marine coast sediment.</title>
        <authorList>
            <person name="Yang H.-T."/>
            <person name="Chen Y.-L."/>
            <person name="Ho Y.-N."/>
        </authorList>
    </citation>
    <scope>NUCLEOTIDE SEQUENCE [LARGE SCALE GENOMIC DNA]</scope>
    <source>
        <strain evidence="1 2">NTOU-MSR1</strain>
    </source>
</reference>
<sequence>MDDRKTIKMRFNASKGQLCREVAGELGQLPTEFARGSMELTLVLLAKHDPELMARAIKRANRVLAGQGYEPLTLIGLLEDLREGPVVELLANERQRSITNKQG</sequence>
<dbReference type="AlphaFoldDB" id="A0AA50QD19"/>
<organism evidence="1 2">
    <name type="scientific">Oceanimonas pelagia</name>
    <dbReference type="NCBI Taxonomy" id="3028314"/>
    <lineage>
        <taxon>Bacteria</taxon>
        <taxon>Pseudomonadati</taxon>
        <taxon>Pseudomonadota</taxon>
        <taxon>Gammaproteobacteria</taxon>
        <taxon>Aeromonadales</taxon>
        <taxon>Aeromonadaceae</taxon>
        <taxon>Oceanimonas</taxon>
    </lineage>
</organism>